<dbReference type="InterPro" id="IPR013858">
    <property type="entry name" value="Peptidase_M10B_C"/>
</dbReference>
<dbReference type="InterPro" id="IPR050557">
    <property type="entry name" value="RTX_toxin/Mannuronan_C5-epim"/>
</dbReference>
<dbReference type="PRINTS" id="PR00313">
    <property type="entry name" value="CABNDNGRPT"/>
</dbReference>
<dbReference type="PROSITE" id="PS00330">
    <property type="entry name" value="HEMOLYSIN_CALCIUM"/>
    <property type="match status" value="5"/>
</dbReference>
<dbReference type="SUPFAM" id="SSF51120">
    <property type="entry name" value="beta-Roll"/>
    <property type="match status" value="3"/>
</dbReference>
<name>A0ABS1S7S6_9RHOB</name>
<accession>A0ABS1S7S6</accession>
<evidence type="ECO:0000256" key="1">
    <source>
        <dbReference type="ARBA" id="ARBA00001913"/>
    </source>
</evidence>
<dbReference type="InterPro" id="IPR018511">
    <property type="entry name" value="Hemolysin-typ_Ca-bd_CS"/>
</dbReference>
<evidence type="ECO:0000256" key="2">
    <source>
        <dbReference type="ARBA" id="ARBA00004613"/>
    </source>
</evidence>
<dbReference type="InterPro" id="IPR011049">
    <property type="entry name" value="Serralysin-like_metalloprot_C"/>
</dbReference>
<dbReference type="PANTHER" id="PTHR38340">
    <property type="entry name" value="S-LAYER PROTEIN"/>
    <property type="match status" value="1"/>
</dbReference>
<organism evidence="6 7">
    <name type="scientific">Paracoccus aerius</name>
    <dbReference type="NCBI Taxonomy" id="1915382"/>
    <lineage>
        <taxon>Bacteria</taxon>
        <taxon>Pseudomonadati</taxon>
        <taxon>Pseudomonadota</taxon>
        <taxon>Alphaproteobacteria</taxon>
        <taxon>Rhodobacterales</taxon>
        <taxon>Paracoccaceae</taxon>
        <taxon>Paracoccus</taxon>
    </lineage>
</organism>
<reference evidence="6 7" key="1">
    <citation type="submission" date="2021-01" db="EMBL/GenBank/DDBJ databases">
        <title>011410 draft genome.</title>
        <authorList>
            <person name="Lang L."/>
        </authorList>
    </citation>
    <scope>NUCLEOTIDE SEQUENCE [LARGE SCALE GENOMIC DNA]</scope>
    <source>
        <strain evidence="6 7">KCTC 42845</strain>
    </source>
</reference>
<dbReference type="Pfam" id="PF08548">
    <property type="entry name" value="Peptidase_M10_C"/>
    <property type="match status" value="1"/>
</dbReference>
<evidence type="ECO:0000313" key="7">
    <source>
        <dbReference type="Proteomes" id="UP000644749"/>
    </source>
</evidence>
<keyword evidence="7" id="KW-1185">Reference proteome</keyword>
<sequence>MKYLGTAGDDFLYDEWETITDDLFDGGMGNDTIASSGGYDTLVGGAGDDLFRIRNQGDVRKVTVEGGEGLDRLVLESSDIPLDVSGVEVLVPQGILQLSADFLNSFEQIEVLRESRTEAYFDVVGRGTVKIHATAGEWVNRFPDTAVTIGASEEGGRIDGSASTLALRLNASSHDDVLIGGKSNDHILMGQGKDVAYGGSGNDYIYAYFDHWSYTGTNSQYGEGGNDTLQGGYYDDRLFGGSGNDRLLGATGNDVLNGGTGADRMIGGAGNDTYVVDHAKDTVVERVNEGRDTVKASIDYRLTANVENLVLSGRKDLSGIGNKLANVLDGNAGDNTLNGAAGNDLLRGGAGNDTLLGGQGADRLIGGAGADRLNGGGGADTFIFNSASDTLATARDTISDFGTGDRISLKRIDADTSLAGNQAFDFLGYSKFTGDAGELTLLSSSRGTLVRGDVDGDKKADFAIFVLGASDLTADAFIF</sequence>
<evidence type="ECO:0000259" key="5">
    <source>
        <dbReference type="Pfam" id="PF08548"/>
    </source>
</evidence>
<evidence type="ECO:0000256" key="4">
    <source>
        <dbReference type="ARBA" id="ARBA00022737"/>
    </source>
</evidence>
<keyword evidence="4" id="KW-0677">Repeat</keyword>
<dbReference type="Gene3D" id="2.150.10.10">
    <property type="entry name" value="Serralysin-like metalloprotease, C-terminal"/>
    <property type="match status" value="4"/>
</dbReference>
<dbReference type="InterPro" id="IPR001343">
    <property type="entry name" value="Hemolysn_Ca-bd"/>
</dbReference>
<gene>
    <name evidence="6" type="ORF">JL111_15035</name>
</gene>
<evidence type="ECO:0000313" key="6">
    <source>
        <dbReference type="EMBL" id="MBL3674796.1"/>
    </source>
</evidence>
<comment type="caution">
    <text evidence="6">The sequence shown here is derived from an EMBL/GenBank/DDBJ whole genome shotgun (WGS) entry which is preliminary data.</text>
</comment>
<protein>
    <submittedName>
        <fullName evidence="6">M10 family metallopeptidase C-terminal domain-containing protein</fullName>
    </submittedName>
</protein>
<dbReference type="PANTHER" id="PTHR38340:SF1">
    <property type="entry name" value="S-LAYER PROTEIN"/>
    <property type="match status" value="1"/>
</dbReference>
<evidence type="ECO:0000256" key="3">
    <source>
        <dbReference type="ARBA" id="ARBA00022525"/>
    </source>
</evidence>
<dbReference type="Pfam" id="PF00353">
    <property type="entry name" value="HemolysinCabind"/>
    <property type="match status" value="4"/>
</dbReference>
<comment type="cofactor">
    <cofactor evidence="1">
        <name>Ca(2+)</name>
        <dbReference type="ChEBI" id="CHEBI:29108"/>
    </cofactor>
</comment>
<dbReference type="Proteomes" id="UP000644749">
    <property type="component" value="Unassembled WGS sequence"/>
</dbReference>
<dbReference type="EMBL" id="JAESHT010000013">
    <property type="protein sequence ID" value="MBL3674796.1"/>
    <property type="molecule type" value="Genomic_DNA"/>
</dbReference>
<dbReference type="RefSeq" id="WP_191311342.1">
    <property type="nucleotide sequence ID" value="NZ_BNCL01000013.1"/>
</dbReference>
<comment type="subcellular location">
    <subcellularLocation>
        <location evidence="2">Secreted</location>
    </subcellularLocation>
</comment>
<keyword evidence="3" id="KW-0964">Secreted</keyword>
<proteinExistence type="predicted"/>
<feature type="domain" description="Peptidase M10 serralysin C-terminal" evidence="5">
    <location>
        <begin position="355"/>
        <end position="475"/>
    </location>
</feature>